<sequence>MGVSFSLAGNRFAIGQMSSRASGRCFPSDHHHLVRYGGIAGMQYL</sequence>
<proteinExistence type="predicted"/>
<name>A0AAV4ZKK1_9HYPH</name>
<dbReference type="EMBL" id="BPQO01000008">
    <property type="protein sequence ID" value="GJD88838.1"/>
    <property type="molecule type" value="Genomic_DNA"/>
</dbReference>
<keyword evidence="2" id="KW-1185">Reference proteome</keyword>
<protein>
    <submittedName>
        <fullName evidence="1">Uncharacterized protein</fullName>
    </submittedName>
</protein>
<dbReference type="AlphaFoldDB" id="A0AAV4ZKK1"/>
<reference evidence="1" key="1">
    <citation type="journal article" date="2016" name="Front. Microbiol.">
        <title>Genome Sequence of the Piezophilic, Mesophilic Sulfate-Reducing Bacterium Desulfovibrio indicus J2T.</title>
        <authorList>
            <person name="Cao J."/>
            <person name="Maignien L."/>
            <person name="Shao Z."/>
            <person name="Alain K."/>
            <person name="Jebbar M."/>
        </authorList>
    </citation>
    <scope>NUCLEOTIDE SEQUENCE</scope>
    <source>
        <strain evidence="1">DSM 16372</strain>
    </source>
</reference>
<evidence type="ECO:0000313" key="2">
    <source>
        <dbReference type="Proteomes" id="UP001055247"/>
    </source>
</evidence>
<gene>
    <name evidence="1" type="ORF">BHAOGJBA_2359</name>
</gene>
<evidence type="ECO:0000313" key="1">
    <source>
        <dbReference type="EMBL" id="GJD88838.1"/>
    </source>
</evidence>
<dbReference type="Proteomes" id="UP001055247">
    <property type="component" value="Unassembled WGS sequence"/>
</dbReference>
<comment type="caution">
    <text evidence="1">The sequence shown here is derived from an EMBL/GenBank/DDBJ whole genome shotgun (WGS) entry which is preliminary data.</text>
</comment>
<organism evidence="1 2">
    <name type="scientific">Methylobacterium hispanicum</name>
    <dbReference type="NCBI Taxonomy" id="270350"/>
    <lineage>
        <taxon>Bacteria</taxon>
        <taxon>Pseudomonadati</taxon>
        <taxon>Pseudomonadota</taxon>
        <taxon>Alphaproteobacteria</taxon>
        <taxon>Hyphomicrobiales</taxon>
        <taxon>Methylobacteriaceae</taxon>
        <taxon>Methylobacterium</taxon>
    </lineage>
</organism>
<accession>A0AAV4ZKK1</accession>
<reference evidence="1" key="2">
    <citation type="submission" date="2021-08" db="EMBL/GenBank/DDBJ databases">
        <authorList>
            <person name="Tani A."/>
            <person name="Ola A."/>
            <person name="Ogura Y."/>
            <person name="Katsura K."/>
            <person name="Hayashi T."/>
        </authorList>
    </citation>
    <scope>NUCLEOTIDE SEQUENCE</scope>
    <source>
        <strain evidence="1">DSM 16372</strain>
    </source>
</reference>